<dbReference type="RefSeq" id="WP_326320674.1">
    <property type="nucleotide sequence ID" value="NZ_JAYLAA010000037.1"/>
</dbReference>
<evidence type="ECO:0000313" key="6">
    <source>
        <dbReference type="EMBL" id="MEC3875870.1"/>
    </source>
</evidence>
<proteinExistence type="predicted"/>
<evidence type="ECO:0000256" key="4">
    <source>
        <dbReference type="SAM" id="Phobius"/>
    </source>
</evidence>
<dbReference type="PANTHER" id="PTHR32347:SF14">
    <property type="entry name" value="EFFLUX SYSTEM COMPONENT YKNX-RELATED"/>
    <property type="match status" value="1"/>
</dbReference>
<evidence type="ECO:0000259" key="5">
    <source>
        <dbReference type="Pfam" id="PF25973"/>
    </source>
</evidence>
<keyword evidence="4" id="KW-0472">Membrane</keyword>
<evidence type="ECO:0000256" key="1">
    <source>
        <dbReference type="ARBA" id="ARBA00004196"/>
    </source>
</evidence>
<gene>
    <name evidence="6" type="ORF">SOP96_09125</name>
</gene>
<organism evidence="6 7">
    <name type="scientific">Chryseobacterium salviniae</name>
    <dbReference type="NCBI Taxonomy" id="3101750"/>
    <lineage>
        <taxon>Bacteria</taxon>
        <taxon>Pseudomonadati</taxon>
        <taxon>Bacteroidota</taxon>
        <taxon>Flavobacteriia</taxon>
        <taxon>Flavobacteriales</taxon>
        <taxon>Weeksellaceae</taxon>
        <taxon>Chryseobacterium group</taxon>
        <taxon>Chryseobacterium</taxon>
    </lineage>
</organism>
<dbReference type="Gene3D" id="2.40.50.100">
    <property type="match status" value="1"/>
</dbReference>
<accession>A0ABU6HS40</accession>
<keyword evidence="7" id="KW-1185">Reference proteome</keyword>
<reference evidence="6 7" key="1">
    <citation type="submission" date="2024-01" db="EMBL/GenBank/DDBJ databases">
        <title>Chryseobacterium sp. T9W2-O.</title>
        <authorList>
            <person name="Maltman C."/>
        </authorList>
    </citation>
    <scope>NUCLEOTIDE SEQUENCE [LARGE SCALE GENOMIC DNA]</scope>
    <source>
        <strain evidence="6 7">T9W2-O</strain>
    </source>
</reference>
<dbReference type="NCBIfam" id="TIGR03794">
    <property type="entry name" value="NHLM_micro_HlyD"/>
    <property type="match status" value="1"/>
</dbReference>
<dbReference type="InterPro" id="IPR022275">
    <property type="entry name" value="NHPM_bacteriocin_SS_HylD"/>
</dbReference>
<comment type="caution">
    <text evidence="6">The sequence shown here is derived from an EMBL/GenBank/DDBJ whole genome shotgun (WGS) entry which is preliminary data.</text>
</comment>
<keyword evidence="4" id="KW-1133">Transmembrane helix</keyword>
<dbReference type="Pfam" id="PF25973">
    <property type="entry name" value="BSH_CzcB"/>
    <property type="match status" value="1"/>
</dbReference>
<name>A0ABU6HS40_9FLAO</name>
<dbReference type="SUPFAM" id="SSF51230">
    <property type="entry name" value="Single hybrid motif"/>
    <property type="match status" value="1"/>
</dbReference>
<evidence type="ECO:0000256" key="3">
    <source>
        <dbReference type="SAM" id="Coils"/>
    </source>
</evidence>
<sequence>MSASFFRKSALEKLSTPEKLDQLIKVTGPKAWIALLTIALALGVGITWSVFGRVKTKLDVVGVVLGGDVHEVVSTAQGQLVELKVAIGDKVRKGDIIATIQQPELSQQIEDAKAVLADRKFEMGKLLSYGNQGNHLQGEYINQTRVSIQGEIESEKKKLAFLNNQLESENGLLSKGLIVKSQVANTKQQIEASKNTIERLKGQMVETSSQKHTLGYDLQQKVTLQNQRIAEAERTLQFLTEKYDTQKNIRSPYEGEVVEVLTDRGVVVGLGSPLFKVKNEGSAITKLAGLKGVLYIPSKDGKKIKKGMEALVAPSTVQPQEYGFIKSKVTYVSDFPITEKGMLTSVKNDQLAKGLLASGPLFEVHVDFEKDPASYSGFKWTSAKGPDVTIKEGTSCMGKVTIQEERPATIVVPAFKKFFDLY</sequence>
<dbReference type="InterPro" id="IPR011053">
    <property type="entry name" value="Single_hybrid_motif"/>
</dbReference>
<comment type="subcellular location">
    <subcellularLocation>
        <location evidence="1">Cell envelope</location>
    </subcellularLocation>
</comment>
<dbReference type="PANTHER" id="PTHR32347">
    <property type="entry name" value="EFFLUX SYSTEM COMPONENT YKNX-RELATED"/>
    <property type="match status" value="1"/>
</dbReference>
<dbReference type="InterPro" id="IPR058647">
    <property type="entry name" value="BSH_CzcB-like"/>
</dbReference>
<feature type="coiled-coil region" evidence="3">
    <location>
        <begin position="145"/>
        <end position="249"/>
    </location>
</feature>
<dbReference type="Proteomes" id="UP001348397">
    <property type="component" value="Unassembled WGS sequence"/>
</dbReference>
<feature type="transmembrane region" description="Helical" evidence="4">
    <location>
        <begin position="31"/>
        <end position="51"/>
    </location>
</feature>
<keyword evidence="2 3" id="KW-0175">Coiled coil</keyword>
<dbReference type="InterPro" id="IPR050465">
    <property type="entry name" value="UPF0194_transport"/>
</dbReference>
<evidence type="ECO:0000313" key="7">
    <source>
        <dbReference type="Proteomes" id="UP001348397"/>
    </source>
</evidence>
<evidence type="ECO:0000256" key="2">
    <source>
        <dbReference type="ARBA" id="ARBA00023054"/>
    </source>
</evidence>
<dbReference type="EMBL" id="JAYLAA010000037">
    <property type="protein sequence ID" value="MEC3875870.1"/>
    <property type="molecule type" value="Genomic_DNA"/>
</dbReference>
<keyword evidence="4" id="KW-0812">Transmembrane</keyword>
<feature type="domain" description="CzcB-like barrel-sandwich hybrid" evidence="5">
    <location>
        <begin position="70"/>
        <end position="277"/>
    </location>
</feature>
<protein>
    <submittedName>
        <fullName evidence="6">NHLP bacteriocin system secretion protein</fullName>
    </submittedName>
</protein>